<dbReference type="Proteomes" id="UP000005019">
    <property type="component" value="Unassembled WGS sequence"/>
</dbReference>
<evidence type="ECO:0000259" key="5">
    <source>
        <dbReference type="PROSITE" id="PS51898"/>
    </source>
</evidence>
<dbReference type="Gene3D" id="3.30.160.390">
    <property type="entry name" value="Integrase, DNA-binding domain"/>
    <property type="match status" value="1"/>
</dbReference>
<dbReference type="InterPro" id="IPR013762">
    <property type="entry name" value="Integrase-like_cat_sf"/>
</dbReference>
<dbReference type="InterPro" id="IPR002104">
    <property type="entry name" value="Integrase_catalytic"/>
</dbReference>
<proteinExistence type="inferred from homology"/>
<dbReference type="Gene3D" id="1.10.150.130">
    <property type="match status" value="1"/>
</dbReference>
<dbReference type="EMBL" id="AFHG01000029">
    <property type="protein sequence ID" value="EGK73328.1"/>
    <property type="molecule type" value="Genomic_DNA"/>
</dbReference>
<keyword evidence="2" id="KW-0229">DNA integration</keyword>
<evidence type="ECO:0000256" key="2">
    <source>
        <dbReference type="ARBA" id="ARBA00022908"/>
    </source>
</evidence>
<dbReference type="STRING" id="1000565.METUNv1_00506"/>
<dbReference type="AlphaFoldDB" id="F5R870"/>
<accession>F5R870</accession>
<dbReference type="GO" id="GO:0006310">
    <property type="term" value="P:DNA recombination"/>
    <property type="evidence" value="ECO:0007669"/>
    <property type="project" value="UniProtKB-KW"/>
</dbReference>
<evidence type="ECO:0000313" key="6">
    <source>
        <dbReference type="EMBL" id="EGK73328.1"/>
    </source>
</evidence>
<protein>
    <submittedName>
        <fullName evidence="6">Hydrolase, alpha/beta fold family</fullName>
    </submittedName>
</protein>
<dbReference type="SUPFAM" id="SSF56349">
    <property type="entry name" value="DNA breaking-rejoining enzymes"/>
    <property type="match status" value="1"/>
</dbReference>
<comment type="caution">
    <text evidence="6">The sequence shown here is derived from an EMBL/GenBank/DDBJ whole genome shotgun (WGS) entry which is preliminary data.</text>
</comment>
<dbReference type="Pfam" id="PF13356">
    <property type="entry name" value="Arm-DNA-bind_3"/>
    <property type="match status" value="1"/>
</dbReference>
<organism evidence="6 7">
    <name type="scientific">Methyloversatilis universalis (strain ATCC BAA-1314 / DSM 25237 / JCM 13912 / CCUG 52030 / FAM5)</name>
    <dbReference type="NCBI Taxonomy" id="1000565"/>
    <lineage>
        <taxon>Bacteria</taxon>
        <taxon>Pseudomonadati</taxon>
        <taxon>Pseudomonadota</taxon>
        <taxon>Betaproteobacteria</taxon>
        <taxon>Nitrosomonadales</taxon>
        <taxon>Sterolibacteriaceae</taxon>
        <taxon>Methyloversatilis</taxon>
    </lineage>
</organism>
<evidence type="ECO:0000256" key="4">
    <source>
        <dbReference type="ARBA" id="ARBA00023172"/>
    </source>
</evidence>
<dbReference type="GO" id="GO:0003677">
    <property type="term" value="F:DNA binding"/>
    <property type="evidence" value="ECO:0007669"/>
    <property type="project" value="UniProtKB-KW"/>
</dbReference>
<dbReference type="InterPro" id="IPR011010">
    <property type="entry name" value="DNA_brk_join_enz"/>
</dbReference>
<gene>
    <name evidence="6" type="ORF">METUNv1_00506</name>
</gene>
<dbReference type="PROSITE" id="PS51898">
    <property type="entry name" value="TYR_RECOMBINASE"/>
    <property type="match status" value="1"/>
</dbReference>
<keyword evidence="6" id="KW-0378">Hydrolase</keyword>
<dbReference type="InterPro" id="IPR025166">
    <property type="entry name" value="Integrase_DNA_bind_dom"/>
</dbReference>
<keyword evidence="4" id="KW-0233">DNA recombination</keyword>
<dbReference type="InterPro" id="IPR038488">
    <property type="entry name" value="Integrase_DNA-bd_sf"/>
</dbReference>
<dbReference type="eggNOG" id="COG0582">
    <property type="taxonomic scope" value="Bacteria"/>
</dbReference>
<keyword evidence="3" id="KW-0238">DNA-binding</keyword>
<dbReference type="GO" id="GO:0015074">
    <property type="term" value="P:DNA integration"/>
    <property type="evidence" value="ECO:0007669"/>
    <property type="project" value="UniProtKB-KW"/>
</dbReference>
<dbReference type="PANTHER" id="PTHR30629:SF2">
    <property type="entry name" value="PROPHAGE INTEGRASE INTS-RELATED"/>
    <property type="match status" value="1"/>
</dbReference>
<evidence type="ECO:0000256" key="1">
    <source>
        <dbReference type="ARBA" id="ARBA00008857"/>
    </source>
</evidence>
<dbReference type="InterPro" id="IPR050808">
    <property type="entry name" value="Phage_Integrase"/>
</dbReference>
<dbReference type="Gene3D" id="1.10.443.10">
    <property type="entry name" value="Intergrase catalytic core"/>
    <property type="match status" value="1"/>
</dbReference>
<sequence length="423" mass="47611">MFDARTARLLAPGEHLTIAGAPGLRLEATATRRAWIYRYKNASGQMRQVKLGAWPAMSYAAALAAWEEARAVRDAGRDPAAERRAERVQTHARLVVERRGPLTVRRVADLYLDGHVDRHRKAKGATEVRRMFDTMLGDDGQCDAASYSRRQAFALIERWAGAPVQASKLRSELGAAWDYAIDAGELPEDTPNWWRQIMRGKLRSKGKQIAGEAVGTSKRVLKPGEVGELINWLPNFSQLLDDVLTVYLWTGTRGAEIVAMEAEEITDEPTGLWWTVPKAKTKNARHPGAGDLRVPLIGRAERVVRRRLKMYPTGWLFRPVRGVAGHVQQKVITEGVYYRQPYCTFTSPTQPRLTVTHWAPHDLRRTVRTTLASLGCPDSVAEAVLGHMQEGVKGVYNLHQYDNERREWLTRVADYWEQLAASS</sequence>
<name>F5R870_METUF</name>
<evidence type="ECO:0000313" key="7">
    <source>
        <dbReference type="Proteomes" id="UP000005019"/>
    </source>
</evidence>
<dbReference type="InterPro" id="IPR010998">
    <property type="entry name" value="Integrase_recombinase_N"/>
</dbReference>
<feature type="domain" description="Tyr recombinase" evidence="5">
    <location>
        <begin position="216"/>
        <end position="410"/>
    </location>
</feature>
<comment type="similarity">
    <text evidence="1">Belongs to the 'phage' integrase family.</text>
</comment>
<dbReference type="PANTHER" id="PTHR30629">
    <property type="entry name" value="PROPHAGE INTEGRASE"/>
    <property type="match status" value="1"/>
</dbReference>
<dbReference type="OrthoDB" id="9775880at2"/>
<dbReference type="GO" id="GO:0016787">
    <property type="term" value="F:hydrolase activity"/>
    <property type="evidence" value="ECO:0007669"/>
    <property type="project" value="UniProtKB-KW"/>
</dbReference>
<evidence type="ECO:0000256" key="3">
    <source>
        <dbReference type="ARBA" id="ARBA00023125"/>
    </source>
</evidence>
<reference evidence="6 7" key="1">
    <citation type="journal article" date="2011" name="J. Bacteriol.">
        <title>Genome sequence of Methyloversatilis universalis FAM5T, a methylotrophic representative of the order Rhodocyclales.</title>
        <authorList>
            <person name="Kittichotirat W."/>
            <person name="Good N.M."/>
            <person name="Hall R."/>
            <person name="Bringel F."/>
            <person name="Lajus A."/>
            <person name="Medigue C."/>
            <person name="Smalley N.E."/>
            <person name="Beck D."/>
            <person name="Bumgarner R."/>
            <person name="Vuilleumier S."/>
            <person name="Kalyuzhnaya M.G."/>
        </authorList>
    </citation>
    <scope>NUCLEOTIDE SEQUENCE [LARGE SCALE GENOMIC DNA]</scope>
    <source>
        <strain evidence="7">ATCC BAA-1314 / JCM 13912 / FAM5</strain>
    </source>
</reference>
<keyword evidence="7" id="KW-1185">Reference proteome</keyword>